<dbReference type="PANTHER" id="PTHR45947">
    <property type="entry name" value="SULFOQUINOVOSYL TRANSFERASE SQD2"/>
    <property type="match status" value="1"/>
</dbReference>
<feature type="domain" description="Glycosyltransferase subfamily 4-like N-terminal" evidence="1">
    <location>
        <begin position="16"/>
        <end position="167"/>
    </location>
</feature>
<evidence type="ECO:0000313" key="3">
    <source>
        <dbReference type="Proteomes" id="UP000241229"/>
    </source>
</evidence>
<dbReference type="PANTHER" id="PTHR45947:SF3">
    <property type="entry name" value="SULFOQUINOVOSYL TRANSFERASE SQD2"/>
    <property type="match status" value="1"/>
</dbReference>
<keyword evidence="3" id="KW-1185">Reference proteome</keyword>
<dbReference type="CDD" id="cd03814">
    <property type="entry name" value="GT4-like"/>
    <property type="match status" value="1"/>
</dbReference>
<accession>A0A2P7SDU8</accession>
<dbReference type="GO" id="GO:0016757">
    <property type="term" value="F:glycosyltransferase activity"/>
    <property type="evidence" value="ECO:0007669"/>
    <property type="project" value="UniProtKB-KW"/>
</dbReference>
<dbReference type="Gene3D" id="3.40.50.2000">
    <property type="entry name" value="Glycogen Phosphorylase B"/>
    <property type="match status" value="2"/>
</dbReference>
<sequence length="352" mass="38265">MLKRILIVTDAWHPQVNGVVRTLQNLAEHLAKAGVTVEFLTPAGFRTVPLPSYPAIRLALPGPGRVARRIEAFRPDHVHIATEGPLGILARRYCLSRGLVFTTSYHTRFPEYVSSRAPFPESWVYALLRRFHNAGDGMLVATPSLARELTDRRFTKARLWTRGVDTELYRPDRPQVLDLPRPIFLSVGRVAVEKNLQAFLDLDLPGSKVVVGSGPALATLRESHPDVTFLGTRTGTDLADIYASADVFVFPSRTDTFGIVLLEALASGLPVAAYPVTGPADVLADGIGGVLSDDLRHAALAALSIGRDTARRKAETFSWAACAGLFLRHARDAHAQPATLRAPGTVGKMKLS</sequence>
<dbReference type="EMBL" id="PXYK01000009">
    <property type="protein sequence ID" value="PSJ60647.1"/>
    <property type="molecule type" value="Genomic_DNA"/>
</dbReference>
<dbReference type="Proteomes" id="UP000241229">
    <property type="component" value="Unassembled WGS sequence"/>
</dbReference>
<name>A0A2P7SDU8_9HYPH</name>
<keyword evidence="2" id="KW-0328">Glycosyltransferase</keyword>
<gene>
    <name evidence="2" type="ORF">C7I84_11405</name>
</gene>
<dbReference type="Pfam" id="PF13439">
    <property type="entry name" value="Glyco_transf_4"/>
    <property type="match status" value="1"/>
</dbReference>
<reference evidence="2 3" key="1">
    <citation type="submission" date="2018-03" db="EMBL/GenBank/DDBJ databases">
        <title>The draft genome of Mesorhizobium sp. 6GN-30.</title>
        <authorList>
            <person name="Liu L."/>
            <person name="Li L."/>
            <person name="Wang T."/>
            <person name="Zhang X."/>
            <person name="Liang L."/>
        </authorList>
    </citation>
    <scope>NUCLEOTIDE SEQUENCE [LARGE SCALE GENOMIC DNA]</scope>
    <source>
        <strain evidence="2 3">6GN30</strain>
    </source>
</reference>
<dbReference type="RefSeq" id="WP_106772382.1">
    <property type="nucleotide sequence ID" value="NZ_PXYK01000009.1"/>
</dbReference>
<comment type="caution">
    <text evidence="2">The sequence shown here is derived from an EMBL/GenBank/DDBJ whole genome shotgun (WGS) entry which is preliminary data.</text>
</comment>
<keyword evidence="2" id="KW-0808">Transferase</keyword>
<dbReference type="Pfam" id="PF13692">
    <property type="entry name" value="Glyco_trans_1_4"/>
    <property type="match status" value="1"/>
</dbReference>
<organism evidence="2 3">
    <name type="scientific">Kumtagia ephedrae</name>
    <dbReference type="NCBI Taxonomy" id="2116701"/>
    <lineage>
        <taxon>Bacteria</taxon>
        <taxon>Pseudomonadati</taxon>
        <taxon>Pseudomonadota</taxon>
        <taxon>Alphaproteobacteria</taxon>
        <taxon>Hyphomicrobiales</taxon>
        <taxon>Phyllobacteriaceae</taxon>
        <taxon>Kumtagia</taxon>
    </lineage>
</organism>
<dbReference type="AlphaFoldDB" id="A0A2P7SDU8"/>
<evidence type="ECO:0000313" key="2">
    <source>
        <dbReference type="EMBL" id="PSJ60647.1"/>
    </source>
</evidence>
<proteinExistence type="predicted"/>
<dbReference type="InterPro" id="IPR050194">
    <property type="entry name" value="Glycosyltransferase_grp1"/>
</dbReference>
<dbReference type="OrthoDB" id="9802525at2"/>
<dbReference type="SUPFAM" id="SSF53756">
    <property type="entry name" value="UDP-Glycosyltransferase/glycogen phosphorylase"/>
    <property type="match status" value="1"/>
</dbReference>
<protein>
    <submittedName>
        <fullName evidence="2">Alpha-mannosyltransferase</fullName>
    </submittedName>
</protein>
<dbReference type="InterPro" id="IPR028098">
    <property type="entry name" value="Glyco_trans_4-like_N"/>
</dbReference>
<evidence type="ECO:0000259" key="1">
    <source>
        <dbReference type="Pfam" id="PF13439"/>
    </source>
</evidence>